<dbReference type="GO" id="GO:0016740">
    <property type="term" value="F:transferase activity"/>
    <property type="evidence" value="ECO:0007669"/>
    <property type="project" value="UniProtKB-KW"/>
</dbReference>
<dbReference type="InterPro" id="IPR000608">
    <property type="entry name" value="UBC"/>
</dbReference>
<dbReference type="InterPro" id="IPR023313">
    <property type="entry name" value="UBQ-conjugating_AS"/>
</dbReference>
<dbReference type="PROSITE" id="PS00183">
    <property type="entry name" value="UBC_1"/>
    <property type="match status" value="1"/>
</dbReference>
<keyword evidence="4" id="KW-0067">ATP-binding</keyword>
<dbReference type="GeneID" id="20218677"/>
<dbReference type="Pfam" id="PF00179">
    <property type="entry name" value="UQ_con"/>
    <property type="match status" value="1"/>
</dbReference>
<dbReference type="PANTHER" id="PTHR24067">
    <property type="entry name" value="UBIQUITIN-CONJUGATING ENZYME E2"/>
    <property type="match status" value="1"/>
</dbReference>
<dbReference type="Gene3D" id="3.10.110.10">
    <property type="entry name" value="Ubiquitin Conjugating Enzyme"/>
    <property type="match status" value="1"/>
</dbReference>
<keyword evidence="4" id="KW-0547">Nucleotide-binding</keyword>
<dbReference type="InterPro" id="IPR050113">
    <property type="entry name" value="Ub_conjugating_enzyme"/>
</dbReference>
<proteinExistence type="inferred from homology"/>
<reference evidence="6 7" key="1">
    <citation type="journal article" date="2011" name="Proc. Natl. Acad. Sci. U.S.A.">
        <title>Niche of harmful alga Aureococcus anophagefferens revealed through ecogenomics.</title>
        <authorList>
            <person name="Gobler C.J."/>
            <person name="Berry D.L."/>
            <person name="Dyhrman S.T."/>
            <person name="Wilhelm S.W."/>
            <person name="Salamov A."/>
            <person name="Lobanov A.V."/>
            <person name="Zhang Y."/>
            <person name="Collier J.L."/>
            <person name="Wurch L.L."/>
            <person name="Kustka A.B."/>
            <person name="Dill B.D."/>
            <person name="Shah M."/>
            <person name="VerBerkmoes N.C."/>
            <person name="Kuo A."/>
            <person name="Terry A."/>
            <person name="Pangilinan J."/>
            <person name="Lindquist E.A."/>
            <person name="Lucas S."/>
            <person name="Paulsen I.T."/>
            <person name="Hattenrath-Lehmann T.K."/>
            <person name="Talmage S.C."/>
            <person name="Walker E.A."/>
            <person name="Koch F."/>
            <person name="Burson A.M."/>
            <person name="Marcoval M.A."/>
            <person name="Tang Y.Z."/>
            <person name="Lecleir G.R."/>
            <person name="Coyne K.J."/>
            <person name="Berg G.M."/>
            <person name="Bertrand E.M."/>
            <person name="Saito M.A."/>
            <person name="Gladyshev V.N."/>
            <person name="Grigoriev I.V."/>
        </authorList>
    </citation>
    <scope>NUCLEOTIDE SEQUENCE [LARGE SCALE GENOMIC DNA]</scope>
    <source>
        <strain evidence="7">CCMP 1984</strain>
    </source>
</reference>
<dbReference type="InterPro" id="IPR016135">
    <property type="entry name" value="UBQ-conjugating_enzyme/RWD"/>
</dbReference>
<dbReference type="KEGG" id="aaf:AURANDRAFT_16529"/>
<dbReference type="Proteomes" id="UP000002729">
    <property type="component" value="Unassembled WGS sequence"/>
</dbReference>
<dbReference type="RefSeq" id="XP_009032237.1">
    <property type="nucleotide sequence ID" value="XM_009033989.1"/>
</dbReference>
<keyword evidence="2 4" id="KW-0833">Ubl conjugation pathway</keyword>
<dbReference type="CDD" id="cd00195">
    <property type="entry name" value="UBCc_UEV"/>
    <property type="match status" value="1"/>
</dbReference>
<dbReference type="EMBL" id="GL833120">
    <property type="protein sequence ID" value="EGB12566.1"/>
    <property type="molecule type" value="Genomic_DNA"/>
</dbReference>
<dbReference type="AlphaFoldDB" id="F0XVC1"/>
<protein>
    <recommendedName>
        <fullName evidence="5">UBC core domain-containing protein</fullName>
    </recommendedName>
</protein>
<evidence type="ECO:0000313" key="6">
    <source>
        <dbReference type="EMBL" id="EGB12566.1"/>
    </source>
</evidence>
<feature type="non-terminal residue" evidence="6">
    <location>
        <position position="1"/>
    </location>
</feature>
<dbReference type="GO" id="GO:0005524">
    <property type="term" value="F:ATP binding"/>
    <property type="evidence" value="ECO:0007669"/>
    <property type="project" value="UniProtKB-UniRule"/>
</dbReference>
<keyword evidence="1" id="KW-0808">Transferase</keyword>
<organism evidence="7">
    <name type="scientific">Aureococcus anophagefferens</name>
    <name type="common">Harmful bloom alga</name>
    <dbReference type="NCBI Taxonomy" id="44056"/>
    <lineage>
        <taxon>Eukaryota</taxon>
        <taxon>Sar</taxon>
        <taxon>Stramenopiles</taxon>
        <taxon>Ochrophyta</taxon>
        <taxon>Pelagophyceae</taxon>
        <taxon>Pelagomonadales</taxon>
        <taxon>Pelagomonadaceae</taxon>
        <taxon>Aureococcus</taxon>
    </lineage>
</organism>
<gene>
    <name evidence="6" type="ORF">AURANDRAFT_16529</name>
</gene>
<evidence type="ECO:0000256" key="1">
    <source>
        <dbReference type="ARBA" id="ARBA00022679"/>
    </source>
</evidence>
<name>F0XVC1_AURAN</name>
<feature type="non-terminal residue" evidence="6">
    <location>
        <position position="112"/>
    </location>
</feature>
<feature type="active site" description="Glycyl thioester intermediate" evidence="3">
    <location>
        <position position="83"/>
    </location>
</feature>
<dbReference type="OrthoDB" id="7851174at2759"/>
<evidence type="ECO:0000256" key="3">
    <source>
        <dbReference type="PROSITE-ProRule" id="PRU10133"/>
    </source>
</evidence>
<keyword evidence="7" id="KW-1185">Reference proteome</keyword>
<dbReference type="PROSITE" id="PS50127">
    <property type="entry name" value="UBC_2"/>
    <property type="match status" value="1"/>
</dbReference>
<evidence type="ECO:0000259" key="5">
    <source>
        <dbReference type="PROSITE" id="PS50127"/>
    </source>
</evidence>
<evidence type="ECO:0000313" key="7">
    <source>
        <dbReference type="Proteomes" id="UP000002729"/>
    </source>
</evidence>
<dbReference type="SMART" id="SM00212">
    <property type="entry name" value="UBCc"/>
    <property type="match status" value="1"/>
</dbReference>
<evidence type="ECO:0000256" key="2">
    <source>
        <dbReference type="ARBA" id="ARBA00022786"/>
    </source>
</evidence>
<accession>F0XVC1</accession>
<dbReference type="eggNOG" id="KOG0417">
    <property type="taxonomic scope" value="Eukaryota"/>
</dbReference>
<dbReference type="SUPFAM" id="SSF54495">
    <property type="entry name" value="UBC-like"/>
    <property type="match status" value="1"/>
</dbReference>
<comment type="similarity">
    <text evidence="4">Belongs to the ubiquitin-conjugating enzyme family.</text>
</comment>
<dbReference type="InParanoid" id="F0XVC1"/>
<evidence type="ECO:0000256" key="4">
    <source>
        <dbReference type="RuleBase" id="RU362109"/>
    </source>
</evidence>
<sequence length="112" mass="12222">RLMVEAREMLGSPPPGLYASPADEKDVTRWICTICGPAGSAYEGGMFRLSADFPPDYPLNPPRVAFLTALFHPNVDARSGRVCVDLLEPDHWTPAASIRVLLLSLQSLLCDP</sequence>
<feature type="domain" description="UBC core" evidence="5">
    <location>
        <begin position="1"/>
        <end position="112"/>
    </location>
</feature>